<dbReference type="PROSITE" id="PS51257">
    <property type="entry name" value="PROKAR_LIPOPROTEIN"/>
    <property type="match status" value="1"/>
</dbReference>
<dbReference type="EMBL" id="CP001032">
    <property type="protein sequence ID" value="ACB77691.1"/>
    <property type="molecule type" value="Genomic_DNA"/>
</dbReference>
<gene>
    <name evidence="1" type="ordered locus">Oter_4420</name>
</gene>
<sequence>MKSKPTRWLLLICAALGLAILSGCGTMPGGGGGGHHHSSLKAPSNAG</sequence>
<proteinExistence type="predicted"/>
<dbReference type="KEGG" id="ote:Oter_4420"/>
<dbReference type="STRING" id="452637.Oter_4420"/>
<keyword evidence="2" id="KW-1185">Reference proteome</keyword>
<evidence type="ECO:0008006" key="3">
    <source>
        <dbReference type="Google" id="ProtNLM"/>
    </source>
</evidence>
<dbReference type="AlphaFoldDB" id="B1ZPX0"/>
<organism evidence="1 2">
    <name type="scientific">Opitutus terrae (strain DSM 11246 / JCM 15787 / PB90-1)</name>
    <dbReference type="NCBI Taxonomy" id="452637"/>
    <lineage>
        <taxon>Bacteria</taxon>
        <taxon>Pseudomonadati</taxon>
        <taxon>Verrucomicrobiota</taxon>
        <taxon>Opitutia</taxon>
        <taxon>Opitutales</taxon>
        <taxon>Opitutaceae</taxon>
        <taxon>Opitutus</taxon>
    </lineage>
</organism>
<accession>B1ZPX0</accession>
<dbReference type="HOGENOM" id="CLU_3170935_0_0_0"/>
<name>B1ZPX0_OPITP</name>
<dbReference type="RefSeq" id="WP_012377205.1">
    <property type="nucleotide sequence ID" value="NC_010571.1"/>
</dbReference>
<dbReference type="Proteomes" id="UP000007013">
    <property type="component" value="Chromosome"/>
</dbReference>
<protein>
    <recommendedName>
        <fullName evidence="3">Lipoprotein</fullName>
    </recommendedName>
</protein>
<evidence type="ECO:0000313" key="2">
    <source>
        <dbReference type="Proteomes" id="UP000007013"/>
    </source>
</evidence>
<evidence type="ECO:0000313" key="1">
    <source>
        <dbReference type="EMBL" id="ACB77691.1"/>
    </source>
</evidence>
<reference evidence="1 2" key="1">
    <citation type="journal article" date="2011" name="J. Bacteriol.">
        <title>Genome sequence of the verrucomicrobium Opitutus terrae PB90-1, an abundant inhabitant of rice paddy soil ecosystems.</title>
        <authorList>
            <person name="van Passel M.W."/>
            <person name="Kant R."/>
            <person name="Palva A."/>
            <person name="Copeland A."/>
            <person name="Lucas S."/>
            <person name="Lapidus A."/>
            <person name="Glavina del Rio T."/>
            <person name="Pitluck S."/>
            <person name="Goltsman E."/>
            <person name="Clum A."/>
            <person name="Sun H."/>
            <person name="Schmutz J."/>
            <person name="Larimer F.W."/>
            <person name="Land M.L."/>
            <person name="Hauser L."/>
            <person name="Kyrpides N."/>
            <person name="Mikhailova N."/>
            <person name="Richardson P.P."/>
            <person name="Janssen P.H."/>
            <person name="de Vos W.M."/>
            <person name="Smidt H."/>
        </authorList>
    </citation>
    <scope>NUCLEOTIDE SEQUENCE [LARGE SCALE GENOMIC DNA]</scope>
    <source>
        <strain evidence="2">DSM 11246 / JCM 15787 / PB90-1</strain>
    </source>
</reference>